<dbReference type="KEGG" id="bfo:118422317"/>
<dbReference type="InterPro" id="IPR011029">
    <property type="entry name" value="DEATH-like_dom_sf"/>
</dbReference>
<evidence type="ECO:0000259" key="2">
    <source>
        <dbReference type="PROSITE" id="PS50209"/>
    </source>
</evidence>
<dbReference type="GO" id="GO:0042981">
    <property type="term" value="P:regulation of apoptotic process"/>
    <property type="evidence" value="ECO:0007669"/>
    <property type="project" value="InterPro"/>
</dbReference>
<dbReference type="InterPro" id="IPR001315">
    <property type="entry name" value="CARD"/>
</dbReference>
<dbReference type="RefSeq" id="XP_035685729.1">
    <property type="nucleotide sequence ID" value="XM_035829836.1"/>
</dbReference>
<name>A0A9J7N0P2_BRAFL</name>
<dbReference type="CDD" id="cd01671">
    <property type="entry name" value="CARD"/>
    <property type="match status" value="1"/>
</dbReference>
<accession>A0A9J7N0P2</accession>
<dbReference type="Proteomes" id="UP000001554">
    <property type="component" value="Chromosome 9"/>
</dbReference>
<reference evidence="3" key="1">
    <citation type="journal article" date="2020" name="Nat. Ecol. Evol.">
        <title>Deeply conserved synteny resolves early events in vertebrate evolution.</title>
        <authorList>
            <person name="Simakov O."/>
            <person name="Marletaz F."/>
            <person name="Yue J.X."/>
            <person name="O'Connell B."/>
            <person name="Jenkins J."/>
            <person name="Brandt A."/>
            <person name="Calef R."/>
            <person name="Tung C.H."/>
            <person name="Huang T.K."/>
            <person name="Schmutz J."/>
            <person name="Satoh N."/>
            <person name="Yu J.K."/>
            <person name="Putnam N.H."/>
            <person name="Green R.E."/>
            <person name="Rokhsar D.S."/>
        </authorList>
    </citation>
    <scope>NUCLEOTIDE SEQUENCE [LARGE SCALE GENOMIC DNA]</scope>
    <source>
        <strain evidence="3">S238N-H82</strain>
    </source>
</reference>
<keyword evidence="3" id="KW-1185">Reference proteome</keyword>
<reference evidence="4" key="2">
    <citation type="submission" date="2025-08" db="UniProtKB">
        <authorList>
            <consortium name="RefSeq"/>
        </authorList>
    </citation>
    <scope>IDENTIFICATION</scope>
    <source>
        <strain evidence="4">S238N-H82</strain>
        <tissue evidence="4">Testes</tissue>
    </source>
</reference>
<dbReference type="Pfam" id="PF00619">
    <property type="entry name" value="CARD"/>
    <property type="match status" value="1"/>
</dbReference>
<sequence>MEKESGEQREPRQEGQSSMEKESREQREPRQEGQSSMEKESREQREPRQEGQSSMEKESGEQREPRQEGQSSMEKESREQREPRQEGQSSMEKESGEQREPRQEGQSSMEKESGEQREPRQEGQSSMEKESREQREPRQEGQSSMEKESGKEKKFRRGEQRSTHIRALNFCRIELVESIHYLLEPILDQMIQDDVIADEVCRNIRSMKSPHEQGRKLLEYLSTGSRRAYVSFKRGLQRVKLPHIVDMLEEAEKLPAQSPIDQPAVKREPITTVSQASELTDPDTSEIPLQRQGREFGNFDPQSQPWRKP</sequence>
<protein>
    <submittedName>
        <fullName evidence="4">High mobility group nucleosome-binding domain-containing protein 5-like</fullName>
    </submittedName>
</protein>
<dbReference type="SUPFAM" id="SSF47986">
    <property type="entry name" value="DEATH domain"/>
    <property type="match status" value="1"/>
</dbReference>
<dbReference type="PROSITE" id="PS50209">
    <property type="entry name" value="CARD"/>
    <property type="match status" value="1"/>
</dbReference>
<evidence type="ECO:0000313" key="3">
    <source>
        <dbReference type="Proteomes" id="UP000001554"/>
    </source>
</evidence>
<feature type="region of interest" description="Disordered" evidence="1">
    <location>
        <begin position="255"/>
        <end position="309"/>
    </location>
</feature>
<dbReference type="AlphaFoldDB" id="A0A9J7N0P2"/>
<feature type="region of interest" description="Disordered" evidence="1">
    <location>
        <begin position="1"/>
        <end position="160"/>
    </location>
</feature>
<dbReference type="GeneID" id="118422317"/>
<evidence type="ECO:0000313" key="4">
    <source>
        <dbReference type="RefSeq" id="XP_035685729.1"/>
    </source>
</evidence>
<feature type="compositionally biased region" description="Polar residues" evidence="1">
    <location>
        <begin position="300"/>
        <end position="309"/>
    </location>
</feature>
<feature type="domain" description="CARD" evidence="2">
    <location>
        <begin position="160"/>
        <end position="251"/>
    </location>
</feature>
<dbReference type="Gene3D" id="1.10.533.10">
    <property type="entry name" value="Death Domain, Fas"/>
    <property type="match status" value="1"/>
</dbReference>
<organism evidence="3 4">
    <name type="scientific">Branchiostoma floridae</name>
    <name type="common">Florida lancelet</name>
    <name type="synonym">Amphioxus</name>
    <dbReference type="NCBI Taxonomy" id="7739"/>
    <lineage>
        <taxon>Eukaryota</taxon>
        <taxon>Metazoa</taxon>
        <taxon>Chordata</taxon>
        <taxon>Cephalochordata</taxon>
        <taxon>Leptocardii</taxon>
        <taxon>Amphioxiformes</taxon>
        <taxon>Branchiostomatidae</taxon>
        <taxon>Branchiostoma</taxon>
    </lineage>
</organism>
<gene>
    <name evidence="4" type="primary">LOC118422317</name>
</gene>
<proteinExistence type="predicted"/>
<evidence type="ECO:0000256" key="1">
    <source>
        <dbReference type="SAM" id="MobiDB-lite"/>
    </source>
</evidence>